<dbReference type="AlphaFoldDB" id="A0A6N2CJ92"/>
<evidence type="ECO:0000313" key="1">
    <source>
        <dbReference type="EMBL" id="TMX05491.1"/>
    </source>
</evidence>
<accession>A0A6N2CJ92</accession>
<sequence length="224" mass="25215">MTKYSPSTHKKTCNKGKGKVTFSIFVDSDSNDLFKSSISSSLAKLEIVLDPYYPISSKLGPKDLPFETQVIAHIVATTLFPRAGSHSMLIQCDTLFAYCLVSRRYNSHALLRMGLTLFGCSWDSRLIRTTWVLPLKYKDSFSTYVSTTKVNTTLENLVKMHNKLDIMAITISQVPDVMTKHFAMSEQVDSLKDLLLSSHFKIDSVKDVIKETGVDVARICLKLY</sequence>
<protein>
    <submittedName>
        <fullName evidence="1">Uncharacterized protein</fullName>
    </submittedName>
</protein>
<reference evidence="1" key="1">
    <citation type="submission" date="2019-05" db="EMBL/GenBank/DDBJ databases">
        <title>The de novo reference genome and transcriptome assemblies of the wild tomato species Solanum chilense.</title>
        <authorList>
            <person name="Stam R."/>
            <person name="Nosenko T."/>
            <person name="Hoerger A.C."/>
            <person name="Stephan W."/>
            <person name="Seidel M.A."/>
            <person name="Kuhn J.M.M."/>
            <person name="Haberer G."/>
            <person name="Tellier A."/>
        </authorList>
    </citation>
    <scope>NUCLEOTIDE SEQUENCE</scope>
    <source>
        <tissue evidence="1">Mature leaves</tissue>
    </source>
</reference>
<gene>
    <name evidence="1" type="ORF">EJD97_017331</name>
</gene>
<proteinExistence type="predicted"/>
<name>A0A6N2CJ92_SOLCI</name>
<organism evidence="1">
    <name type="scientific">Solanum chilense</name>
    <name type="common">Tomato</name>
    <name type="synonym">Lycopersicon chilense</name>
    <dbReference type="NCBI Taxonomy" id="4083"/>
    <lineage>
        <taxon>Eukaryota</taxon>
        <taxon>Viridiplantae</taxon>
        <taxon>Streptophyta</taxon>
        <taxon>Embryophyta</taxon>
        <taxon>Tracheophyta</taxon>
        <taxon>Spermatophyta</taxon>
        <taxon>Magnoliopsida</taxon>
        <taxon>eudicotyledons</taxon>
        <taxon>Gunneridae</taxon>
        <taxon>Pentapetalae</taxon>
        <taxon>asterids</taxon>
        <taxon>lamiids</taxon>
        <taxon>Solanales</taxon>
        <taxon>Solanaceae</taxon>
        <taxon>Solanoideae</taxon>
        <taxon>Solaneae</taxon>
        <taxon>Solanum</taxon>
        <taxon>Solanum subgen. Lycopersicon</taxon>
    </lineage>
</organism>
<dbReference type="EMBL" id="RXGB01000046">
    <property type="protein sequence ID" value="TMX05491.1"/>
    <property type="molecule type" value="Genomic_DNA"/>
</dbReference>
<comment type="caution">
    <text evidence="1">The sequence shown here is derived from an EMBL/GenBank/DDBJ whole genome shotgun (WGS) entry which is preliminary data.</text>
</comment>